<dbReference type="SUPFAM" id="SSF101874">
    <property type="entry name" value="YceI-like"/>
    <property type="match status" value="1"/>
</dbReference>
<sequence length="192" mass="20515">MKMLTRIALATPLAIALAAPALAAPETYAIDGSHTFPRFSYNHLGFSKQLSRFNKTTGTVTFDKAAKTGSVDVTIDTTSVDTGFPTFDEHIQGADFLDTAQFPTATFKSTSVRFEGDKPVEVVGNLTLKGVTKPVTLTVTSFQAIPHPMLKKDALGANATAVIKRSDFGAGKYVPYVGDEVTLDIAIEAIKQ</sequence>
<keyword evidence="4" id="KW-1185">Reference proteome</keyword>
<dbReference type="PANTHER" id="PTHR34406:SF1">
    <property type="entry name" value="PROTEIN YCEI"/>
    <property type="match status" value="1"/>
</dbReference>
<evidence type="ECO:0000313" key="4">
    <source>
        <dbReference type="Proteomes" id="UP000295129"/>
    </source>
</evidence>
<feature type="domain" description="Lipid/polyisoprenoid-binding YceI-like" evidence="2">
    <location>
        <begin position="27"/>
        <end position="190"/>
    </location>
</feature>
<dbReference type="Pfam" id="PF04264">
    <property type="entry name" value="YceI"/>
    <property type="match status" value="1"/>
</dbReference>
<protein>
    <submittedName>
        <fullName evidence="3">Polyisoprenoid-binding protein YceI</fullName>
    </submittedName>
</protein>
<evidence type="ECO:0000313" key="3">
    <source>
        <dbReference type="EMBL" id="TDN46098.1"/>
    </source>
</evidence>
<dbReference type="Proteomes" id="UP000295129">
    <property type="component" value="Unassembled WGS sequence"/>
</dbReference>
<dbReference type="OrthoDB" id="9811006at2"/>
<reference evidence="3 4" key="1">
    <citation type="submission" date="2019-03" db="EMBL/GenBank/DDBJ databases">
        <title>Genomic Encyclopedia of Type Strains, Phase IV (KMG-IV): sequencing the most valuable type-strain genomes for metagenomic binning, comparative biology and taxonomic classification.</title>
        <authorList>
            <person name="Goeker M."/>
        </authorList>
    </citation>
    <scope>NUCLEOTIDE SEQUENCE [LARGE SCALE GENOMIC DNA]</scope>
    <source>
        <strain evidence="3 4">DSM 12121</strain>
    </source>
</reference>
<organism evidence="3 4">
    <name type="scientific">Azoarcus indigens</name>
    <dbReference type="NCBI Taxonomy" id="29545"/>
    <lineage>
        <taxon>Bacteria</taxon>
        <taxon>Pseudomonadati</taxon>
        <taxon>Pseudomonadota</taxon>
        <taxon>Betaproteobacteria</taxon>
        <taxon>Rhodocyclales</taxon>
        <taxon>Zoogloeaceae</taxon>
        <taxon>Azoarcus</taxon>
    </lineage>
</organism>
<dbReference type="Gene3D" id="2.40.128.110">
    <property type="entry name" value="Lipid/polyisoprenoid-binding, YceI-like"/>
    <property type="match status" value="1"/>
</dbReference>
<gene>
    <name evidence="3" type="ORF">C7389_12727</name>
</gene>
<evidence type="ECO:0000256" key="1">
    <source>
        <dbReference type="SAM" id="SignalP"/>
    </source>
</evidence>
<accession>A0A4R6DPF7</accession>
<dbReference type="RefSeq" id="WP_133594737.1">
    <property type="nucleotide sequence ID" value="NZ_SNVV01000027.1"/>
</dbReference>
<evidence type="ECO:0000259" key="2">
    <source>
        <dbReference type="SMART" id="SM00867"/>
    </source>
</evidence>
<comment type="caution">
    <text evidence="3">The sequence shown here is derived from an EMBL/GenBank/DDBJ whole genome shotgun (WGS) entry which is preliminary data.</text>
</comment>
<name>A0A4R6DPF7_9RHOO</name>
<feature type="chain" id="PRO_5020552262" evidence="1">
    <location>
        <begin position="24"/>
        <end position="192"/>
    </location>
</feature>
<keyword evidence="1" id="KW-0732">Signal</keyword>
<dbReference type="SMART" id="SM00867">
    <property type="entry name" value="YceI"/>
    <property type="match status" value="1"/>
</dbReference>
<dbReference type="PANTHER" id="PTHR34406">
    <property type="entry name" value="PROTEIN YCEI"/>
    <property type="match status" value="1"/>
</dbReference>
<dbReference type="InterPro" id="IPR036761">
    <property type="entry name" value="TTHA0802/YceI-like_sf"/>
</dbReference>
<dbReference type="EMBL" id="SNVV01000027">
    <property type="protein sequence ID" value="TDN46098.1"/>
    <property type="molecule type" value="Genomic_DNA"/>
</dbReference>
<proteinExistence type="predicted"/>
<feature type="signal peptide" evidence="1">
    <location>
        <begin position="1"/>
        <end position="23"/>
    </location>
</feature>
<dbReference type="AlphaFoldDB" id="A0A4R6DPF7"/>
<dbReference type="InterPro" id="IPR007372">
    <property type="entry name" value="Lipid/polyisoprenoid-bd_YceI"/>
</dbReference>